<evidence type="ECO:0000256" key="7">
    <source>
        <dbReference type="SAM" id="Phobius"/>
    </source>
</evidence>
<sequence length="232" mass="25445">MTLISFFGNALTAYGPALAVFLLYVARNAQLVILLMTSAFFWLLSILFSSVFWYLIKPLQNVPVGTIFVAVTLQELFRFLFFKLMSKAEKGLNIIAKTPNSPLNRPANAFVTGLGFGIMSGLTLYLSQLAESAGPAILACNSCPGMDVFFVGALTTCLFIFLHSVWNMVAFDGWYRGQWLPFGFVMISHYAASYGTLLTPSSIEYGCAIALLIDFVILIVCTTLAVRPILVS</sequence>
<evidence type="ECO:0000256" key="3">
    <source>
        <dbReference type="ARBA" id="ARBA00022692"/>
    </source>
</evidence>
<dbReference type="AlphaFoldDB" id="A0A0L0HR13"/>
<dbReference type="InParanoid" id="A0A0L0HR13"/>
<keyword evidence="6 7" id="KW-0472">Membrane</keyword>
<keyword evidence="5 7" id="KW-1133">Transmembrane helix</keyword>
<dbReference type="VEuPathDB" id="FungiDB:SPPG_00990"/>
<feature type="transmembrane region" description="Helical" evidence="7">
    <location>
        <begin position="107"/>
        <end position="128"/>
    </location>
</feature>
<comment type="similarity">
    <text evidence="2">Belongs to the APH-1 family.</text>
</comment>
<feature type="transmembrane region" description="Helical" evidence="7">
    <location>
        <begin position="148"/>
        <end position="167"/>
    </location>
</feature>
<feature type="transmembrane region" description="Helical" evidence="7">
    <location>
        <begin position="62"/>
        <end position="81"/>
    </location>
</feature>
<evidence type="ECO:0000256" key="1">
    <source>
        <dbReference type="ARBA" id="ARBA00004141"/>
    </source>
</evidence>
<dbReference type="EMBL" id="KQ257451">
    <property type="protein sequence ID" value="KND03508.1"/>
    <property type="molecule type" value="Genomic_DNA"/>
</dbReference>
<accession>A0A0L0HR13</accession>
<evidence type="ECO:0000313" key="8">
    <source>
        <dbReference type="EMBL" id="KND03508.1"/>
    </source>
</evidence>
<dbReference type="Pfam" id="PF06105">
    <property type="entry name" value="Aph-1"/>
    <property type="match status" value="1"/>
</dbReference>
<reference evidence="8 9" key="1">
    <citation type="submission" date="2009-08" db="EMBL/GenBank/DDBJ databases">
        <title>The Genome Sequence of Spizellomyces punctatus strain DAOM BR117.</title>
        <authorList>
            <consortium name="The Broad Institute Genome Sequencing Platform"/>
            <person name="Russ C."/>
            <person name="Cuomo C."/>
            <person name="Shea T."/>
            <person name="Young S.K."/>
            <person name="Zeng Q."/>
            <person name="Koehrsen M."/>
            <person name="Haas B."/>
            <person name="Borodovsky M."/>
            <person name="Guigo R."/>
            <person name="Alvarado L."/>
            <person name="Berlin A."/>
            <person name="Bochicchio J."/>
            <person name="Borenstein D."/>
            <person name="Chapman S."/>
            <person name="Chen Z."/>
            <person name="Engels R."/>
            <person name="Freedman E."/>
            <person name="Gellesch M."/>
            <person name="Goldberg J."/>
            <person name="Griggs A."/>
            <person name="Gujja S."/>
            <person name="Heiman D."/>
            <person name="Hepburn T."/>
            <person name="Howarth C."/>
            <person name="Jen D."/>
            <person name="Larson L."/>
            <person name="Lewis B."/>
            <person name="Mehta T."/>
            <person name="Park D."/>
            <person name="Pearson M."/>
            <person name="Roberts A."/>
            <person name="Saif S."/>
            <person name="Shenoy N."/>
            <person name="Sisk P."/>
            <person name="Stolte C."/>
            <person name="Sykes S."/>
            <person name="Thomson T."/>
            <person name="Walk T."/>
            <person name="White J."/>
            <person name="Yandava C."/>
            <person name="Burger G."/>
            <person name="Gray M.W."/>
            <person name="Holland P.W.H."/>
            <person name="King N."/>
            <person name="Lang F.B.F."/>
            <person name="Roger A.J."/>
            <person name="Ruiz-Trillo I."/>
            <person name="Lander E."/>
            <person name="Nusbaum C."/>
        </authorList>
    </citation>
    <scope>NUCLEOTIDE SEQUENCE [LARGE SCALE GENOMIC DNA]</scope>
    <source>
        <strain evidence="8 9">DAOM BR117</strain>
    </source>
</reference>
<comment type="subcellular location">
    <subcellularLocation>
        <location evidence="1">Membrane</location>
        <topology evidence="1">Multi-pass membrane protein</topology>
    </subcellularLocation>
</comment>
<keyword evidence="9" id="KW-1185">Reference proteome</keyword>
<feature type="transmembrane region" description="Helical" evidence="7">
    <location>
        <begin position="203"/>
        <end position="226"/>
    </location>
</feature>
<keyword evidence="3 7" id="KW-0812">Transmembrane</keyword>
<dbReference type="GO" id="GO:0016485">
    <property type="term" value="P:protein processing"/>
    <property type="evidence" value="ECO:0007669"/>
    <property type="project" value="InterPro"/>
</dbReference>
<protein>
    <recommendedName>
        <fullName evidence="10">Aph-1 protein</fullName>
    </recommendedName>
</protein>
<gene>
    <name evidence="8" type="ORF">SPPG_00990</name>
</gene>
<evidence type="ECO:0000256" key="6">
    <source>
        <dbReference type="ARBA" id="ARBA00023136"/>
    </source>
</evidence>
<dbReference type="OMA" id="DTNNYLH"/>
<keyword evidence="4" id="KW-0914">Notch signaling pathway</keyword>
<evidence type="ECO:0008006" key="10">
    <source>
        <dbReference type="Google" id="ProtNLM"/>
    </source>
</evidence>
<dbReference type="GO" id="GO:0016020">
    <property type="term" value="C:membrane"/>
    <property type="evidence" value="ECO:0007669"/>
    <property type="project" value="UniProtKB-SubCell"/>
</dbReference>
<evidence type="ECO:0000313" key="9">
    <source>
        <dbReference type="Proteomes" id="UP000053201"/>
    </source>
</evidence>
<dbReference type="GeneID" id="27684685"/>
<feature type="transmembrane region" description="Helical" evidence="7">
    <location>
        <begin position="6"/>
        <end position="25"/>
    </location>
</feature>
<dbReference type="InterPro" id="IPR009294">
    <property type="entry name" value="Aph-1"/>
</dbReference>
<name>A0A0L0HR13_SPIPD</name>
<dbReference type="PANTHER" id="PTHR12889">
    <property type="entry name" value="GAMMA-SECRETASE SUBUNIT APH-1"/>
    <property type="match status" value="1"/>
</dbReference>
<evidence type="ECO:0000256" key="2">
    <source>
        <dbReference type="ARBA" id="ARBA00005577"/>
    </source>
</evidence>
<organism evidence="8 9">
    <name type="scientific">Spizellomyces punctatus (strain DAOM BR117)</name>
    <dbReference type="NCBI Taxonomy" id="645134"/>
    <lineage>
        <taxon>Eukaryota</taxon>
        <taxon>Fungi</taxon>
        <taxon>Fungi incertae sedis</taxon>
        <taxon>Chytridiomycota</taxon>
        <taxon>Chytridiomycota incertae sedis</taxon>
        <taxon>Chytridiomycetes</taxon>
        <taxon>Spizellomycetales</taxon>
        <taxon>Spizellomycetaceae</taxon>
        <taxon>Spizellomyces</taxon>
    </lineage>
</organism>
<dbReference type="STRING" id="645134.A0A0L0HR13"/>
<dbReference type="Proteomes" id="UP000053201">
    <property type="component" value="Unassembled WGS sequence"/>
</dbReference>
<feature type="transmembrane region" description="Helical" evidence="7">
    <location>
        <begin position="179"/>
        <end position="197"/>
    </location>
</feature>
<dbReference type="eggNOG" id="KOG3972">
    <property type="taxonomic scope" value="Eukaryota"/>
</dbReference>
<proteinExistence type="inferred from homology"/>
<feature type="transmembrane region" description="Helical" evidence="7">
    <location>
        <begin position="32"/>
        <end position="56"/>
    </location>
</feature>
<evidence type="ECO:0000256" key="5">
    <source>
        <dbReference type="ARBA" id="ARBA00022989"/>
    </source>
</evidence>
<dbReference type="RefSeq" id="XP_016611547.1">
    <property type="nucleotide sequence ID" value="XM_016749315.1"/>
</dbReference>
<evidence type="ECO:0000256" key="4">
    <source>
        <dbReference type="ARBA" id="ARBA00022976"/>
    </source>
</evidence>
<dbReference type="OrthoDB" id="6507463at2759"/>